<reference evidence="8 9" key="1">
    <citation type="submission" date="2018-11" db="EMBL/GenBank/DDBJ databases">
        <title>Genomic Encyclopedia of Type Strains, Phase IV (KMG-IV): sequencing the most valuable type-strain genomes for metagenomic binning, comparative biology and taxonomic classification.</title>
        <authorList>
            <person name="Goeker M."/>
        </authorList>
    </citation>
    <scope>NUCLEOTIDE SEQUENCE [LARGE SCALE GENOMIC DNA]</scope>
    <source>
        <strain evidence="8 9">DSM 22027</strain>
    </source>
</reference>
<dbReference type="EMBL" id="RJVA01000011">
    <property type="protein sequence ID" value="ROQ93619.1"/>
    <property type="molecule type" value="Genomic_DNA"/>
</dbReference>
<keyword evidence="3" id="KW-0479">Metal-binding</keyword>
<dbReference type="InterPro" id="IPR017896">
    <property type="entry name" value="4Fe4S_Fe-S-bd"/>
</dbReference>
<dbReference type="InterPro" id="IPR023753">
    <property type="entry name" value="FAD/NAD-binding_dom"/>
</dbReference>
<protein>
    <submittedName>
        <fullName evidence="8">4Fe-4S dicluster protein</fullName>
    </submittedName>
</protein>
<name>A0A3N1UW20_9BACT</name>
<feature type="domain" description="4Fe-4S ferredoxin-type" evidence="7">
    <location>
        <begin position="186"/>
        <end position="215"/>
    </location>
</feature>
<dbReference type="PANTHER" id="PTHR43429">
    <property type="entry name" value="PYRIDINE NUCLEOTIDE-DISULFIDE OXIDOREDUCTASE DOMAIN-CONTAINING"/>
    <property type="match status" value="1"/>
</dbReference>
<dbReference type="InterPro" id="IPR036188">
    <property type="entry name" value="FAD/NAD-bd_sf"/>
</dbReference>
<dbReference type="Pfam" id="PF12838">
    <property type="entry name" value="Fer4_7"/>
    <property type="match status" value="1"/>
</dbReference>
<dbReference type="GO" id="GO:0046872">
    <property type="term" value="F:metal ion binding"/>
    <property type="evidence" value="ECO:0007669"/>
    <property type="project" value="UniProtKB-KW"/>
</dbReference>
<sequence length="219" mass="23819">MTLRDLTGKERQAAQKAGAQFRWPCFTKAITDRGVELTTGEILEADTVIVAIGDQPDLEFLPKTVQTERGFIKVDDAYQTSDPQIFAIGDAVRLGLLTDAIGAGRKAAQAIDDLFHGRRPKQALRPMMDPRRVKLEYFDPRRLAFDSLDQCAGECASCGSCRDCGVCVAICPQAAISRVSGQNGDFEMVVNPERCIGCGFCAGACPCGIWNLVENDPLE</sequence>
<dbReference type="Pfam" id="PF07992">
    <property type="entry name" value="Pyr_redox_2"/>
    <property type="match status" value="1"/>
</dbReference>
<dbReference type="PROSITE" id="PS00198">
    <property type="entry name" value="4FE4S_FER_1"/>
    <property type="match status" value="1"/>
</dbReference>
<dbReference type="PROSITE" id="PS51379">
    <property type="entry name" value="4FE4S_FER_2"/>
    <property type="match status" value="2"/>
</dbReference>
<dbReference type="Gene3D" id="3.30.70.20">
    <property type="match status" value="1"/>
</dbReference>
<gene>
    <name evidence="8" type="ORF">EDC27_1656</name>
</gene>
<accession>A0A3N1UW20</accession>
<evidence type="ECO:0000313" key="8">
    <source>
        <dbReference type="EMBL" id="ROQ93619.1"/>
    </source>
</evidence>
<dbReference type="RefSeq" id="WP_123290100.1">
    <property type="nucleotide sequence ID" value="NZ_RJVA01000011.1"/>
</dbReference>
<dbReference type="AlphaFoldDB" id="A0A3N1UW20"/>
<evidence type="ECO:0000256" key="6">
    <source>
        <dbReference type="ARBA" id="ARBA00023014"/>
    </source>
</evidence>
<dbReference type="GO" id="GO:0016491">
    <property type="term" value="F:oxidoreductase activity"/>
    <property type="evidence" value="ECO:0007669"/>
    <property type="project" value="InterPro"/>
</dbReference>
<dbReference type="PRINTS" id="PR00368">
    <property type="entry name" value="FADPNR"/>
</dbReference>
<dbReference type="Gene3D" id="3.50.50.60">
    <property type="entry name" value="FAD/NAD(P)-binding domain"/>
    <property type="match status" value="1"/>
</dbReference>
<organism evidence="8 9">
    <name type="scientific">Desulfosoma caldarium</name>
    <dbReference type="NCBI Taxonomy" id="610254"/>
    <lineage>
        <taxon>Bacteria</taxon>
        <taxon>Pseudomonadati</taxon>
        <taxon>Thermodesulfobacteriota</taxon>
        <taxon>Syntrophobacteria</taxon>
        <taxon>Syntrophobacterales</taxon>
        <taxon>Syntrophobacteraceae</taxon>
        <taxon>Desulfosoma</taxon>
    </lineage>
</organism>
<comment type="caution">
    <text evidence="8">The sequence shown here is derived from an EMBL/GenBank/DDBJ whole genome shotgun (WGS) entry which is preliminary data.</text>
</comment>
<dbReference type="Proteomes" id="UP000276223">
    <property type="component" value="Unassembled WGS sequence"/>
</dbReference>
<dbReference type="InterPro" id="IPR017900">
    <property type="entry name" value="4Fe4S_Fe_S_CS"/>
</dbReference>
<evidence type="ECO:0000259" key="7">
    <source>
        <dbReference type="PROSITE" id="PS51379"/>
    </source>
</evidence>
<dbReference type="SUPFAM" id="SSF54862">
    <property type="entry name" value="4Fe-4S ferredoxins"/>
    <property type="match status" value="1"/>
</dbReference>
<evidence type="ECO:0000256" key="4">
    <source>
        <dbReference type="ARBA" id="ARBA00022827"/>
    </source>
</evidence>
<evidence type="ECO:0000256" key="3">
    <source>
        <dbReference type="ARBA" id="ARBA00022723"/>
    </source>
</evidence>
<comment type="cofactor">
    <cofactor evidence="1">
        <name>FAD</name>
        <dbReference type="ChEBI" id="CHEBI:57692"/>
    </cofactor>
</comment>
<feature type="domain" description="4Fe-4S ferredoxin-type" evidence="7">
    <location>
        <begin position="161"/>
        <end position="181"/>
    </location>
</feature>
<keyword evidence="9" id="KW-1185">Reference proteome</keyword>
<evidence type="ECO:0000256" key="2">
    <source>
        <dbReference type="ARBA" id="ARBA00022630"/>
    </source>
</evidence>
<dbReference type="OrthoDB" id="9803192at2"/>
<dbReference type="InterPro" id="IPR050260">
    <property type="entry name" value="FAD-bd_OxRdtase"/>
</dbReference>
<dbReference type="SUPFAM" id="SSF51905">
    <property type="entry name" value="FAD/NAD(P)-binding domain"/>
    <property type="match status" value="1"/>
</dbReference>
<dbReference type="GO" id="GO:0051536">
    <property type="term" value="F:iron-sulfur cluster binding"/>
    <property type="evidence" value="ECO:0007669"/>
    <property type="project" value="UniProtKB-KW"/>
</dbReference>
<evidence type="ECO:0000313" key="9">
    <source>
        <dbReference type="Proteomes" id="UP000276223"/>
    </source>
</evidence>
<proteinExistence type="predicted"/>
<keyword evidence="6" id="KW-0411">Iron-sulfur</keyword>
<keyword evidence="2" id="KW-0285">Flavoprotein</keyword>
<evidence type="ECO:0000256" key="5">
    <source>
        <dbReference type="ARBA" id="ARBA00023004"/>
    </source>
</evidence>
<evidence type="ECO:0000256" key="1">
    <source>
        <dbReference type="ARBA" id="ARBA00001974"/>
    </source>
</evidence>
<keyword evidence="5" id="KW-0408">Iron</keyword>
<keyword evidence="4" id="KW-0274">FAD</keyword>